<gene>
    <name evidence="6" type="ORF">G1H11_01930</name>
</gene>
<keyword evidence="7" id="KW-1185">Reference proteome</keyword>
<dbReference type="GO" id="GO:0003677">
    <property type="term" value="F:DNA binding"/>
    <property type="evidence" value="ECO:0007669"/>
    <property type="project" value="UniProtKB-KW"/>
</dbReference>
<dbReference type="InterPro" id="IPR005119">
    <property type="entry name" value="LysR_subst-bd"/>
</dbReference>
<dbReference type="GO" id="GO:0003700">
    <property type="term" value="F:DNA-binding transcription factor activity"/>
    <property type="evidence" value="ECO:0007669"/>
    <property type="project" value="InterPro"/>
</dbReference>
<keyword evidence="4" id="KW-0804">Transcription</keyword>
<keyword evidence="2" id="KW-0805">Transcription regulation</keyword>
<comment type="caution">
    <text evidence="6">The sequence shown here is derived from an EMBL/GenBank/DDBJ whole genome shotgun (WGS) entry which is preliminary data.</text>
</comment>
<dbReference type="PANTHER" id="PTHR30346:SF29">
    <property type="entry name" value="LYSR SUBSTRATE-BINDING"/>
    <property type="match status" value="1"/>
</dbReference>
<evidence type="ECO:0000256" key="1">
    <source>
        <dbReference type="ARBA" id="ARBA00009437"/>
    </source>
</evidence>
<dbReference type="InterPro" id="IPR036388">
    <property type="entry name" value="WH-like_DNA-bd_sf"/>
</dbReference>
<dbReference type="Pfam" id="PF00126">
    <property type="entry name" value="HTH_1"/>
    <property type="match status" value="1"/>
</dbReference>
<name>A0A6N9YGD8_9ACTN</name>
<feature type="domain" description="HTH lysR-type" evidence="5">
    <location>
        <begin position="2"/>
        <end position="59"/>
    </location>
</feature>
<dbReference type="SUPFAM" id="SSF46785">
    <property type="entry name" value="Winged helix' DNA-binding domain"/>
    <property type="match status" value="1"/>
</dbReference>
<dbReference type="InterPro" id="IPR000847">
    <property type="entry name" value="LysR_HTH_N"/>
</dbReference>
<evidence type="ECO:0000313" key="7">
    <source>
        <dbReference type="Proteomes" id="UP000469185"/>
    </source>
</evidence>
<dbReference type="EMBL" id="JAAGOB010000001">
    <property type="protein sequence ID" value="NED94063.1"/>
    <property type="molecule type" value="Genomic_DNA"/>
</dbReference>
<dbReference type="InterPro" id="IPR036390">
    <property type="entry name" value="WH_DNA-bd_sf"/>
</dbReference>
<evidence type="ECO:0000313" key="6">
    <source>
        <dbReference type="EMBL" id="NED94063.1"/>
    </source>
</evidence>
<comment type="similarity">
    <text evidence="1">Belongs to the LysR transcriptional regulatory family.</text>
</comment>
<dbReference type="Gene3D" id="1.10.10.10">
    <property type="entry name" value="Winged helix-like DNA-binding domain superfamily/Winged helix DNA-binding domain"/>
    <property type="match status" value="1"/>
</dbReference>
<evidence type="ECO:0000256" key="3">
    <source>
        <dbReference type="ARBA" id="ARBA00023125"/>
    </source>
</evidence>
<dbReference type="Pfam" id="PF03466">
    <property type="entry name" value="LysR_substrate"/>
    <property type="match status" value="1"/>
</dbReference>
<protein>
    <submittedName>
        <fullName evidence="6">LysR family transcriptional regulator</fullName>
    </submittedName>
</protein>
<dbReference type="GO" id="GO:0032993">
    <property type="term" value="C:protein-DNA complex"/>
    <property type="evidence" value="ECO:0007669"/>
    <property type="project" value="TreeGrafter"/>
</dbReference>
<organism evidence="6 7">
    <name type="scientific">Phytoactinopolyspora alkaliphila</name>
    <dbReference type="NCBI Taxonomy" id="1783498"/>
    <lineage>
        <taxon>Bacteria</taxon>
        <taxon>Bacillati</taxon>
        <taxon>Actinomycetota</taxon>
        <taxon>Actinomycetes</taxon>
        <taxon>Jiangellales</taxon>
        <taxon>Jiangellaceae</taxon>
        <taxon>Phytoactinopolyspora</taxon>
    </lineage>
</organism>
<dbReference type="Proteomes" id="UP000469185">
    <property type="component" value="Unassembled WGS sequence"/>
</dbReference>
<dbReference type="RefSeq" id="WP_163815475.1">
    <property type="nucleotide sequence ID" value="NZ_JAAGOB010000001.1"/>
</dbReference>
<dbReference type="PROSITE" id="PS50931">
    <property type="entry name" value="HTH_LYSR"/>
    <property type="match status" value="1"/>
</dbReference>
<keyword evidence="3" id="KW-0238">DNA-binding</keyword>
<proteinExistence type="inferred from homology"/>
<dbReference type="AlphaFoldDB" id="A0A6N9YGD8"/>
<dbReference type="Gene3D" id="3.40.190.10">
    <property type="entry name" value="Periplasmic binding protein-like II"/>
    <property type="match status" value="2"/>
</dbReference>
<evidence type="ECO:0000259" key="5">
    <source>
        <dbReference type="PROSITE" id="PS50931"/>
    </source>
</evidence>
<dbReference type="PANTHER" id="PTHR30346">
    <property type="entry name" value="TRANSCRIPTIONAL DUAL REGULATOR HCAR-RELATED"/>
    <property type="match status" value="1"/>
</dbReference>
<reference evidence="6 7" key="1">
    <citation type="submission" date="2020-02" db="EMBL/GenBank/DDBJ databases">
        <authorList>
            <person name="Li X.-J."/>
            <person name="Feng X.-M."/>
        </authorList>
    </citation>
    <scope>NUCLEOTIDE SEQUENCE [LARGE SCALE GENOMIC DNA]</scope>
    <source>
        <strain evidence="6 7">CGMCC 4.7225</strain>
    </source>
</reference>
<accession>A0A6N9YGD8</accession>
<sequence>MLDVSRLRVLRAVVATGSIRASAESLGYTSSAVSQQLSQLQRETGLHLLERVGRGVEPTAAGRVLAAEAESLFEALSRLEGIAADLRDGRVGSLSIGYFGSAGAAWLPSVVGALHTDFPELRVDMRMTEFDTGTSAVPDVDIFVEDAASRRSADVEVHRLADDPYVAVVPVGHPLADHAEIALGELAAERWIDADLSHGVCRQVLLTACAEAGFTPEFAVETHDYPTAISFATTGIGLTVLPELGLGDLPSGVTAVRLVSPTPVRHICVAVKKSVAGHPAALRILELLRAEVSRSQTVT</sequence>
<evidence type="ECO:0000256" key="2">
    <source>
        <dbReference type="ARBA" id="ARBA00023015"/>
    </source>
</evidence>
<evidence type="ECO:0000256" key="4">
    <source>
        <dbReference type="ARBA" id="ARBA00023163"/>
    </source>
</evidence>
<dbReference type="SUPFAM" id="SSF53850">
    <property type="entry name" value="Periplasmic binding protein-like II"/>
    <property type="match status" value="1"/>
</dbReference>